<sequence length="263" mass="29579">MSITANVLTVLSGKQGGLHDLRTRSRGSFAQPARSKRCEVRCKVNLDSEEAFTQVQASRIARRTQLLGTTTAFLLPTFESDTQAQELEGFKTYSRAFRERFETSISSATQNYSFLYPEDWSQDIVSLNDGKLYGVDLRMSSKTQGQLAVSVLPYASRETIEELPIDDAINTFIELVGAFWDDNGFGDTARATDLRNAEVRRTDDGQVYYMYELDAPHSFVAANCTDGQLYLMNVSATGRQWKKSEETLRSIINSFSVPRENIL</sequence>
<feature type="domain" description="PsbP C-terminal" evidence="1">
    <location>
        <begin position="107"/>
        <end position="257"/>
    </location>
</feature>
<dbReference type="PANTHER" id="PTHR31407:SF38">
    <property type="entry name" value="PSBP DOMAIN-CONTAINING PROTEIN 4, CHLOROPLASTIC"/>
    <property type="match status" value="1"/>
</dbReference>
<accession>A0AAE0EN76</accession>
<dbReference type="InterPro" id="IPR002683">
    <property type="entry name" value="PsbP_C"/>
</dbReference>
<dbReference type="GO" id="GO:0009654">
    <property type="term" value="C:photosystem II oxygen evolving complex"/>
    <property type="evidence" value="ECO:0007669"/>
    <property type="project" value="InterPro"/>
</dbReference>
<dbReference type="GO" id="GO:0005509">
    <property type="term" value="F:calcium ion binding"/>
    <property type="evidence" value="ECO:0007669"/>
    <property type="project" value="InterPro"/>
</dbReference>
<proteinExistence type="predicted"/>
<name>A0AAE0EN76_9CHLO</name>
<dbReference type="SUPFAM" id="SSF55724">
    <property type="entry name" value="Mog1p/PsbP-like"/>
    <property type="match status" value="1"/>
</dbReference>
<evidence type="ECO:0000313" key="3">
    <source>
        <dbReference type="Proteomes" id="UP001190700"/>
    </source>
</evidence>
<dbReference type="Gene3D" id="3.40.1000.10">
    <property type="entry name" value="Mog1/PsbP, alpha/beta/alpha sandwich"/>
    <property type="match status" value="1"/>
</dbReference>
<dbReference type="InterPro" id="IPR016123">
    <property type="entry name" value="Mog1/PsbP_a/b/a-sand"/>
</dbReference>
<dbReference type="GO" id="GO:0015979">
    <property type="term" value="P:photosynthesis"/>
    <property type="evidence" value="ECO:0007669"/>
    <property type="project" value="InterPro"/>
</dbReference>
<dbReference type="AlphaFoldDB" id="A0AAE0EN76"/>
<dbReference type="EMBL" id="LGRX02035462">
    <property type="protein sequence ID" value="KAK3234773.1"/>
    <property type="molecule type" value="Genomic_DNA"/>
</dbReference>
<gene>
    <name evidence="2" type="ORF">CYMTET_54979</name>
</gene>
<dbReference type="Pfam" id="PF01789">
    <property type="entry name" value="PsbP"/>
    <property type="match status" value="1"/>
</dbReference>
<protein>
    <recommendedName>
        <fullName evidence="1">PsbP C-terminal domain-containing protein</fullName>
    </recommendedName>
</protein>
<evidence type="ECO:0000259" key="1">
    <source>
        <dbReference type="Pfam" id="PF01789"/>
    </source>
</evidence>
<dbReference type="GO" id="GO:0019898">
    <property type="term" value="C:extrinsic component of membrane"/>
    <property type="evidence" value="ECO:0007669"/>
    <property type="project" value="InterPro"/>
</dbReference>
<evidence type="ECO:0000313" key="2">
    <source>
        <dbReference type="EMBL" id="KAK3234773.1"/>
    </source>
</evidence>
<comment type="caution">
    <text evidence="2">The sequence shown here is derived from an EMBL/GenBank/DDBJ whole genome shotgun (WGS) entry which is preliminary data.</text>
</comment>
<reference evidence="2 3" key="1">
    <citation type="journal article" date="2015" name="Genome Biol. Evol.">
        <title>Comparative Genomics of a Bacterivorous Green Alga Reveals Evolutionary Causalities and Consequences of Phago-Mixotrophic Mode of Nutrition.</title>
        <authorList>
            <person name="Burns J.A."/>
            <person name="Paasch A."/>
            <person name="Narechania A."/>
            <person name="Kim E."/>
        </authorList>
    </citation>
    <scope>NUCLEOTIDE SEQUENCE [LARGE SCALE GENOMIC DNA]</scope>
    <source>
        <strain evidence="2 3">PLY_AMNH</strain>
    </source>
</reference>
<organism evidence="2 3">
    <name type="scientific">Cymbomonas tetramitiformis</name>
    <dbReference type="NCBI Taxonomy" id="36881"/>
    <lineage>
        <taxon>Eukaryota</taxon>
        <taxon>Viridiplantae</taxon>
        <taxon>Chlorophyta</taxon>
        <taxon>Pyramimonadophyceae</taxon>
        <taxon>Pyramimonadales</taxon>
        <taxon>Pyramimonadaceae</taxon>
        <taxon>Cymbomonas</taxon>
    </lineage>
</organism>
<keyword evidence="3" id="KW-1185">Reference proteome</keyword>
<dbReference type="PANTHER" id="PTHR31407">
    <property type="match status" value="1"/>
</dbReference>
<dbReference type="Proteomes" id="UP001190700">
    <property type="component" value="Unassembled WGS sequence"/>
</dbReference>